<dbReference type="AlphaFoldDB" id="A0A812LYG3"/>
<dbReference type="EMBL" id="CAJNIZ010007036">
    <property type="protein sequence ID" value="CAE7254683.1"/>
    <property type="molecule type" value="Genomic_DNA"/>
</dbReference>
<comment type="caution">
    <text evidence="1">The sequence shown here is derived from an EMBL/GenBank/DDBJ whole genome shotgun (WGS) entry which is preliminary data.</text>
</comment>
<name>A0A812LYG3_SYMPI</name>
<proteinExistence type="predicted"/>
<evidence type="ECO:0000313" key="1">
    <source>
        <dbReference type="EMBL" id="CAE7254683.1"/>
    </source>
</evidence>
<reference evidence="1" key="1">
    <citation type="submission" date="2021-02" db="EMBL/GenBank/DDBJ databases">
        <authorList>
            <person name="Dougan E. K."/>
            <person name="Rhodes N."/>
            <person name="Thang M."/>
            <person name="Chan C."/>
        </authorList>
    </citation>
    <scope>NUCLEOTIDE SEQUENCE</scope>
</reference>
<feature type="non-terminal residue" evidence="1">
    <location>
        <position position="1"/>
    </location>
</feature>
<organism evidence="1 2">
    <name type="scientific">Symbiodinium pilosum</name>
    <name type="common">Dinoflagellate</name>
    <dbReference type="NCBI Taxonomy" id="2952"/>
    <lineage>
        <taxon>Eukaryota</taxon>
        <taxon>Sar</taxon>
        <taxon>Alveolata</taxon>
        <taxon>Dinophyceae</taxon>
        <taxon>Suessiales</taxon>
        <taxon>Symbiodiniaceae</taxon>
        <taxon>Symbiodinium</taxon>
    </lineage>
</organism>
<gene>
    <name evidence="1" type="ORF">SPIL2461_LOCUS5074</name>
</gene>
<protein>
    <submittedName>
        <fullName evidence="1">Uncharacterized protein</fullName>
    </submittedName>
</protein>
<sequence length="61" mass="6701">YGDDSMLLVATDREDPKAITEDVRQFRGWAPPLEIDSQSCTFVITFPRVKTAGGTVSPDAE</sequence>
<accession>A0A812LYG3</accession>
<keyword evidence="2" id="KW-1185">Reference proteome</keyword>
<evidence type="ECO:0000313" key="2">
    <source>
        <dbReference type="Proteomes" id="UP000649617"/>
    </source>
</evidence>
<dbReference type="Proteomes" id="UP000649617">
    <property type="component" value="Unassembled WGS sequence"/>
</dbReference>
<feature type="non-terminal residue" evidence="1">
    <location>
        <position position="61"/>
    </location>
</feature>